<evidence type="ECO:0000313" key="5">
    <source>
        <dbReference type="EMBL" id="KAK4215473.1"/>
    </source>
</evidence>
<name>A0AAN6YBE8_9PEZI</name>
<evidence type="ECO:0000259" key="4">
    <source>
        <dbReference type="PROSITE" id="PS51471"/>
    </source>
</evidence>
<dbReference type="Pfam" id="PF03171">
    <property type="entry name" value="2OG-FeII_Oxy"/>
    <property type="match status" value="1"/>
</dbReference>
<comment type="similarity">
    <text evidence="1 2">Belongs to the iron/ascorbate-dependent oxidoreductase family.</text>
</comment>
<dbReference type="InterPro" id="IPR026992">
    <property type="entry name" value="DIOX_N"/>
</dbReference>
<evidence type="ECO:0000256" key="1">
    <source>
        <dbReference type="ARBA" id="ARBA00008056"/>
    </source>
</evidence>
<gene>
    <name evidence="5" type="ORF">QBC37DRAFT_312228</name>
</gene>
<proteinExistence type="inferred from homology"/>
<dbReference type="InterPro" id="IPR027443">
    <property type="entry name" value="IPNS-like_sf"/>
</dbReference>
<dbReference type="AlphaFoldDB" id="A0AAN6YBE8"/>
<sequence>MSLPLQPNPMSTATTETPGAGTPAAQPSTTTDTKTVTLRLSSANGPVTRTVLSQPPREALPHEIPIINISALTNPSATLAERQSIADQIRTAALTNGFFYITEHGIPASVTSAAHSSSLSFFRQPVEQKQPANAALYSKYNFGWKPPQSQRINPFEGADLRETFSWRYDPAYDPSLSADDVDRIPEEVKKYIQIDEGDFPWSATTKDTPEFKRDVIKLFQDVLELGRLLGRSFALSLGLDEHDWDGKFTYPGVGMAVNWYPPLPPSTATSPTNTEPAEKNVSIGSHTDFQLFTLLYQDPSSPATALQVLSRCPEAGRTPGGEEIYQWLYAKPIPGTFVVNFGDYMQRITNDRYPSTVHRVQNFLAAAPLSGINEERCAEEHNGERLSMAFFFGFNQDETVEVLDSCVDYARGEKKKYEAVSCFEWNLRRFKAMHDLGSGNVNGAGKGS</sequence>
<feature type="domain" description="Fe2OG dioxygenase" evidence="4">
    <location>
        <begin position="247"/>
        <end position="394"/>
    </location>
</feature>
<dbReference type="PANTHER" id="PTHR47990">
    <property type="entry name" value="2-OXOGLUTARATE (2OG) AND FE(II)-DEPENDENT OXYGENASE SUPERFAMILY PROTEIN-RELATED"/>
    <property type="match status" value="1"/>
</dbReference>
<organism evidence="5 6">
    <name type="scientific">Rhypophila decipiens</name>
    <dbReference type="NCBI Taxonomy" id="261697"/>
    <lineage>
        <taxon>Eukaryota</taxon>
        <taxon>Fungi</taxon>
        <taxon>Dikarya</taxon>
        <taxon>Ascomycota</taxon>
        <taxon>Pezizomycotina</taxon>
        <taxon>Sordariomycetes</taxon>
        <taxon>Sordariomycetidae</taxon>
        <taxon>Sordariales</taxon>
        <taxon>Naviculisporaceae</taxon>
        <taxon>Rhypophila</taxon>
    </lineage>
</organism>
<dbReference type="SUPFAM" id="SSF51197">
    <property type="entry name" value="Clavaminate synthase-like"/>
    <property type="match status" value="1"/>
</dbReference>
<evidence type="ECO:0000256" key="2">
    <source>
        <dbReference type="RuleBase" id="RU003682"/>
    </source>
</evidence>
<keyword evidence="2" id="KW-0479">Metal-binding</keyword>
<dbReference type="GO" id="GO:0016491">
    <property type="term" value="F:oxidoreductase activity"/>
    <property type="evidence" value="ECO:0007669"/>
    <property type="project" value="UniProtKB-KW"/>
</dbReference>
<accession>A0AAN6YBE8</accession>
<keyword evidence="2" id="KW-0560">Oxidoreductase</keyword>
<keyword evidence="6" id="KW-1185">Reference proteome</keyword>
<protein>
    <submittedName>
        <fullName evidence="5">2OG-Fe(II) oxygenase</fullName>
    </submittedName>
</protein>
<dbReference type="Gene3D" id="2.60.120.330">
    <property type="entry name" value="B-lactam Antibiotic, Isopenicillin N Synthase, Chain"/>
    <property type="match status" value="1"/>
</dbReference>
<reference evidence="5" key="2">
    <citation type="submission" date="2023-05" db="EMBL/GenBank/DDBJ databases">
        <authorList>
            <consortium name="Lawrence Berkeley National Laboratory"/>
            <person name="Steindorff A."/>
            <person name="Hensen N."/>
            <person name="Bonometti L."/>
            <person name="Westerberg I."/>
            <person name="Brannstrom I.O."/>
            <person name="Guillou S."/>
            <person name="Cros-Aarteil S."/>
            <person name="Calhoun S."/>
            <person name="Haridas S."/>
            <person name="Kuo A."/>
            <person name="Mondo S."/>
            <person name="Pangilinan J."/>
            <person name="Riley R."/>
            <person name="Labutti K."/>
            <person name="Andreopoulos B."/>
            <person name="Lipzen A."/>
            <person name="Chen C."/>
            <person name="Yanf M."/>
            <person name="Daum C."/>
            <person name="Ng V."/>
            <person name="Clum A."/>
            <person name="Ohm R."/>
            <person name="Martin F."/>
            <person name="Silar P."/>
            <person name="Natvig D."/>
            <person name="Lalanne C."/>
            <person name="Gautier V."/>
            <person name="Ament-Velasquez S.L."/>
            <person name="Kruys A."/>
            <person name="Hutchinson M.I."/>
            <person name="Powell A.J."/>
            <person name="Barry K."/>
            <person name="Miller A.N."/>
            <person name="Grigoriev I.V."/>
            <person name="Debuchy R."/>
            <person name="Gladieux P."/>
            <person name="Thoren M.H."/>
            <person name="Johannesson H."/>
        </authorList>
    </citation>
    <scope>NUCLEOTIDE SEQUENCE</scope>
    <source>
        <strain evidence="5">PSN293</strain>
    </source>
</reference>
<dbReference type="Pfam" id="PF14226">
    <property type="entry name" value="DIOX_N"/>
    <property type="match status" value="1"/>
</dbReference>
<dbReference type="GO" id="GO:0044283">
    <property type="term" value="P:small molecule biosynthetic process"/>
    <property type="evidence" value="ECO:0007669"/>
    <property type="project" value="UniProtKB-ARBA"/>
</dbReference>
<feature type="compositionally biased region" description="Low complexity" evidence="3">
    <location>
        <begin position="11"/>
        <end position="33"/>
    </location>
</feature>
<evidence type="ECO:0000256" key="3">
    <source>
        <dbReference type="SAM" id="MobiDB-lite"/>
    </source>
</evidence>
<comment type="caution">
    <text evidence="5">The sequence shown here is derived from an EMBL/GenBank/DDBJ whole genome shotgun (WGS) entry which is preliminary data.</text>
</comment>
<dbReference type="GO" id="GO:0046872">
    <property type="term" value="F:metal ion binding"/>
    <property type="evidence" value="ECO:0007669"/>
    <property type="project" value="UniProtKB-KW"/>
</dbReference>
<dbReference type="InterPro" id="IPR005123">
    <property type="entry name" value="Oxoglu/Fe-dep_dioxygenase_dom"/>
</dbReference>
<dbReference type="InterPro" id="IPR044861">
    <property type="entry name" value="IPNS-like_FE2OG_OXY"/>
</dbReference>
<feature type="region of interest" description="Disordered" evidence="3">
    <location>
        <begin position="1"/>
        <end position="33"/>
    </location>
</feature>
<dbReference type="InterPro" id="IPR050231">
    <property type="entry name" value="Iron_ascorbate_oxido_reductase"/>
</dbReference>
<dbReference type="PROSITE" id="PS51471">
    <property type="entry name" value="FE2OG_OXY"/>
    <property type="match status" value="1"/>
</dbReference>
<dbReference type="EMBL" id="MU858079">
    <property type="protein sequence ID" value="KAK4215473.1"/>
    <property type="molecule type" value="Genomic_DNA"/>
</dbReference>
<dbReference type="Proteomes" id="UP001301769">
    <property type="component" value="Unassembled WGS sequence"/>
</dbReference>
<keyword evidence="2" id="KW-0408">Iron</keyword>
<reference evidence="5" key="1">
    <citation type="journal article" date="2023" name="Mol. Phylogenet. Evol.">
        <title>Genome-scale phylogeny and comparative genomics of the fungal order Sordariales.</title>
        <authorList>
            <person name="Hensen N."/>
            <person name="Bonometti L."/>
            <person name="Westerberg I."/>
            <person name="Brannstrom I.O."/>
            <person name="Guillou S."/>
            <person name="Cros-Aarteil S."/>
            <person name="Calhoun S."/>
            <person name="Haridas S."/>
            <person name="Kuo A."/>
            <person name="Mondo S."/>
            <person name="Pangilinan J."/>
            <person name="Riley R."/>
            <person name="LaButti K."/>
            <person name="Andreopoulos B."/>
            <person name="Lipzen A."/>
            <person name="Chen C."/>
            <person name="Yan M."/>
            <person name="Daum C."/>
            <person name="Ng V."/>
            <person name="Clum A."/>
            <person name="Steindorff A."/>
            <person name="Ohm R.A."/>
            <person name="Martin F."/>
            <person name="Silar P."/>
            <person name="Natvig D.O."/>
            <person name="Lalanne C."/>
            <person name="Gautier V."/>
            <person name="Ament-Velasquez S.L."/>
            <person name="Kruys A."/>
            <person name="Hutchinson M.I."/>
            <person name="Powell A.J."/>
            <person name="Barry K."/>
            <person name="Miller A.N."/>
            <person name="Grigoriev I.V."/>
            <person name="Debuchy R."/>
            <person name="Gladieux P."/>
            <person name="Hiltunen Thoren M."/>
            <person name="Johannesson H."/>
        </authorList>
    </citation>
    <scope>NUCLEOTIDE SEQUENCE</scope>
    <source>
        <strain evidence="5">PSN293</strain>
    </source>
</reference>
<evidence type="ECO:0000313" key="6">
    <source>
        <dbReference type="Proteomes" id="UP001301769"/>
    </source>
</evidence>